<dbReference type="Pfam" id="PF17092">
    <property type="entry name" value="PCB_OB"/>
    <property type="match status" value="1"/>
</dbReference>
<comment type="similarity">
    <text evidence="4">In the N-terminal section; belongs to the glycosyltransferase 51 family.</text>
</comment>
<evidence type="ECO:0000256" key="9">
    <source>
        <dbReference type="ARBA" id="ARBA00022645"/>
    </source>
</evidence>
<evidence type="ECO:0000256" key="10">
    <source>
        <dbReference type="ARBA" id="ARBA00022670"/>
    </source>
</evidence>
<keyword evidence="7" id="KW-1003">Cell membrane</keyword>
<dbReference type="SUPFAM" id="SSF53955">
    <property type="entry name" value="Lysozyme-like"/>
    <property type="match status" value="1"/>
</dbReference>
<evidence type="ECO:0000256" key="20">
    <source>
        <dbReference type="ARBA" id="ARBA00023251"/>
    </source>
</evidence>
<keyword evidence="16" id="KW-0735">Signal-anchor</keyword>
<keyword evidence="17" id="KW-0573">Peptidoglycan synthesis</keyword>
<keyword evidence="32" id="KW-1185">Reference proteome</keyword>
<dbReference type="InterPro" id="IPR012340">
    <property type="entry name" value="NA-bd_OB-fold"/>
</dbReference>
<keyword evidence="19 27" id="KW-0472">Membrane</keyword>
<accession>A0ABV6JWJ4</accession>
<evidence type="ECO:0000256" key="13">
    <source>
        <dbReference type="ARBA" id="ARBA00022692"/>
    </source>
</evidence>
<dbReference type="EMBL" id="JBHLUN010000007">
    <property type="protein sequence ID" value="MFC0408691.1"/>
    <property type="molecule type" value="Genomic_DNA"/>
</dbReference>
<protein>
    <recommendedName>
        <fullName evidence="6">Penicillin-binding protein 1A</fullName>
        <ecNumber evidence="24">2.4.99.28</ecNumber>
        <ecNumber evidence="5">3.4.16.4</ecNumber>
    </recommendedName>
</protein>
<feature type="domain" description="Penicillin-binding protein transpeptidase" evidence="28">
    <location>
        <begin position="488"/>
        <end position="745"/>
    </location>
</feature>
<keyword evidence="10" id="KW-0645">Protease</keyword>
<evidence type="ECO:0000259" key="29">
    <source>
        <dbReference type="Pfam" id="PF00912"/>
    </source>
</evidence>
<feature type="region of interest" description="Disordered" evidence="26">
    <location>
        <begin position="1"/>
        <end position="39"/>
    </location>
</feature>
<evidence type="ECO:0000256" key="11">
    <source>
        <dbReference type="ARBA" id="ARBA00022676"/>
    </source>
</evidence>
<evidence type="ECO:0000313" key="31">
    <source>
        <dbReference type="EMBL" id="MFC0408691.1"/>
    </source>
</evidence>
<evidence type="ECO:0000256" key="8">
    <source>
        <dbReference type="ARBA" id="ARBA00022519"/>
    </source>
</evidence>
<feature type="transmembrane region" description="Helical" evidence="27">
    <location>
        <begin position="49"/>
        <end position="72"/>
    </location>
</feature>
<dbReference type="InterPro" id="IPR023346">
    <property type="entry name" value="Lysozyme-like_dom_sf"/>
</dbReference>
<keyword evidence="20" id="KW-0046">Antibiotic resistance</keyword>
<dbReference type="InterPro" id="IPR050396">
    <property type="entry name" value="Glycosyltr_51/Transpeptidase"/>
</dbReference>
<keyword evidence="12" id="KW-0808">Transferase</keyword>
<dbReference type="InterPro" id="IPR036950">
    <property type="entry name" value="PBP_transglycosylase"/>
</dbReference>
<dbReference type="PANTHER" id="PTHR32282">
    <property type="entry name" value="BINDING PROTEIN TRANSPEPTIDASE, PUTATIVE-RELATED"/>
    <property type="match status" value="1"/>
</dbReference>
<sequence length="853" mass="91144">MSDDPRRARPPLSGDEAPAAAPRRAANRAARRAAERETRRPRRRWLRRIVGGVAGIGMVAVVLAGVGAYGAFEVATRDLPDYKWLEDYQPPQMSRIYAADSQLMAELAAERRVFVPIDAIPPLVQQAFISAEDQNFRTHGGVDLFAIARAAITNVEQIGSGRRAVGASTITQQVAKNMLTGADRTMLRKVREAVLANRIESAMSKDRILEIYLNEIFLGQQSYGVAAAAWNYFNKSLNDLSIAEMAFLGALPKAPNNYNPAKYPEAAKARRDWVIDRMAEDGAITRAQADSAKAEPIRSQNRGRPDVLAVGRYFTEEVRRELISRFGEEQTNMGGLVVRTSLEPKLQAATEKALRDGLNEYDRRRGGWRGAVTQIAYGQTEWMPALAATARPPGMLAEWKLAVVTGVSDREARLGWVDRPDNGGAPQPRQGSLSFGEVSGWARPADKNGRLGAAPRRMSDVVKPGDVVMIETGSNGRIALRQIPVVEGAVVALDPATGRVMAMAGGWSFDMSVFNRATQAMRQPGSSFKPFVYLPALEMGIPPNQQLLDAPLEVMTPQGPWRPGNYDGRASGGYVTIRAALEKSLNLPTVRMAQEVGIDKVADTAARFGVIPNMPRVLSMALGAGETTVIRMAGAYAAFANGGRQVTPTLIDSVQDRLGHAVWRNNIRACAGCEADVTAGPPTLTDERKQITDPIAAYQMTNILTGVIQRGTGAKVGAGLDRPIAGKSGTSNDFKDNWFVGFTPDIVVATWFGFDDSRSLGNGETGGGNAGGIVHDVLAAALEGSPPVPFRAPPGVALVRTTDFNGAPITEAFRPGTENSARPPSGGGGGGGGGDYGSAPTASAVDSSLGGLY</sequence>
<dbReference type="Gene3D" id="2.40.50.140">
    <property type="entry name" value="Nucleic acid-binding proteins"/>
    <property type="match status" value="1"/>
</dbReference>
<evidence type="ECO:0000256" key="1">
    <source>
        <dbReference type="ARBA" id="ARBA00004249"/>
    </source>
</evidence>
<keyword evidence="8" id="KW-0997">Cell inner membrane</keyword>
<evidence type="ECO:0000256" key="5">
    <source>
        <dbReference type="ARBA" id="ARBA00012448"/>
    </source>
</evidence>
<evidence type="ECO:0000256" key="2">
    <source>
        <dbReference type="ARBA" id="ARBA00004752"/>
    </source>
</evidence>
<dbReference type="InterPro" id="IPR031376">
    <property type="entry name" value="PCB_OB"/>
</dbReference>
<evidence type="ECO:0000256" key="15">
    <source>
        <dbReference type="ARBA" id="ARBA00022960"/>
    </source>
</evidence>
<comment type="similarity">
    <text evidence="3">In the C-terminal section; belongs to the transpeptidase family.</text>
</comment>
<evidence type="ECO:0000256" key="17">
    <source>
        <dbReference type="ARBA" id="ARBA00022984"/>
    </source>
</evidence>
<dbReference type="RefSeq" id="WP_377044450.1">
    <property type="nucleotide sequence ID" value="NZ_JBHLUN010000007.1"/>
</dbReference>
<feature type="domain" description="Penicillin-binding protein OB-like" evidence="30">
    <location>
        <begin position="368"/>
        <end position="486"/>
    </location>
</feature>
<evidence type="ECO:0000256" key="4">
    <source>
        <dbReference type="ARBA" id="ARBA00007739"/>
    </source>
</evidence>
<keyword evidence="13 27" id="KW-0812">Transmembrane</keyword>
<dbReference type="NCBIfam" id="TIGR02074">
    <property type="entry name" value="PBP_1a_fam"/>
    <property type="match status" value="1"/>
</dbReference>
<feature type="region of interest" description="Disordered" evidence="26">
    <location>
        <begin position="808"/>
        <end position="853"/>
    </location>
</feature>
<dbReference type="PANTHER" id="PTHR32282:SF27">
    <property type="entry name" value="PENICILLIN-BINDING PROTEIN 1A"/>
    <property type="match status" value="1"/>
</dbReference>
<keyword evidence="18 27" id="KW-1133">Transmembrane helix</keyword>
<evidence type="ECO:0000256" key="12">
    <source>
        <dbReference type="ARBA" id="ARBA00022679"/>
    </source>
</evidence>
<evidence type="ECO:0000256" key="27">
    <source>
        <dbReference type="SAM" id="Phobius"/>
    </source>
</evidence>
<keyword evidence="11" id="KW-0328">Glycosyltransferase</keyword>
<dbReference type="EC" id="2.4.99.28" evidence="24"/>
<dbReference type="InterPro" id="IPR001264">
    <property type="entry name" value="Glyco_trans_51"/>
</dbReference>
<evidence type="ECO:0000256" key="23">
    <source>
        <dbReference type="ARBA" id="ARBA00034000"/>
    </source>
</evidence>
<dbReference type="InterPro" id="IPR012338">
    <property type="entry name" value="Beta-lactam/transpept-like"/>
</dbReference>
<evidence type="ECO:0000256" key="7">
    <source>
        <dbReference type="ARBA" id="ARBA00022475"/>
    </source>
</evidence>
<organism evidence="31 32">
    <name type="scientific">Roseomonas elaeocarpi</name>
    <dbReference type="NCBI Taxonomy" id="907779"/>
    <lineage>
        <taxon>Bacteria</taxon>
        <taxon>Pseudomonadati</taxon>
        <taxon>Pseudomonadota</taxon>
        <taxon>Alphaproteobacteria</taxon>
        <taxon>Acetobacterales</taxon>
        <taxon>Roseomonadaceae</taxon>
        <taxon>Roseomonas</taxon>
    </lineage>
</organism>
<comment type="caution">
    <text evidence="31">The sequence shown here is derived from an EMBL/GenBank/DDBJ whole genome shotgun (WGS) entry which is preliminary data.</text>
</comment>
<comment type="pathway">
    <text evidence="2">Cell wall biogenesis; peptidoglycan biosynthesis.</text>
</comment>
<evidence type="ECO:0000259" key="30">
    <source>
        <dbReference type="Pfam" id="PF17092"/>
    </source>
</evidence>
<evidence type="ECO:0000259" key="28">
    <source>
        <dbReference type="Pfam" id="PF00905"/>
    </source>
</evidence>
<evidence type="ECO:0000256" key="24">
    <source>
        <dbReference type="ARBA" id="ARBA00044770"/>
    </source>
</evidence>
<evidence type="ECO:0000313" key="32">
    <source>
        <dbReference type="Proteomes" id="UP001589865"/>
    </source>
</evidence>
<keyword evidence="21" id="KW-0511">Multifunctional enzyme</keyword>
<evidence type="ECO:0000256" key="3">
    <source>
        <dbReference type="ARBA" id="ARBA00007090"/>
    </source>
</evidence>
<dbReference type="Pfam" id="PF00912">
    <property type="entry name" value="Transgly"/>
    <property type="match status" value="1"/>
</dbReference>
<evidence type="ECO:0000256" key="16">
    <source>
        <dbReference type="ARBA" id="ARBA00022968"/>
    </source>
</evidence>
<evidence type="ECO:0000256" key="19">
    <source>
        <dbReference type="ARBA" id="ARBA00023136"/>
    </source>
</evidence>
<dbReference type="EC" id="3.4.16.4" evidence="5"/>
<feature type="domain" description="Glycosyl transferase family 51" evidence="29">
    <location>
        <begin position="102"/>
        <end position="278"/>
    </location>
</feature>
<comment type="subcellular location">
    <subcellularLocation>
        <location evidence="1">Cell inner membrane</location>
        <topology evidence="1">Single-pass type II membrane protein</topology>
    </subcellularLocation>
</comment>
<evidence type="ECO:0000256" key="14">
    <source>
        <dbReference type="ARBA" id="ARBA00022801"/>
    </source>
</evidence>
<proteinExistence type="inferred from homology"/>
<evidence type="ECO:0000256" key="25">
    <source>
        <dbReference type="ARBA" id="ARBA00049902"/>
    </source>
</evidence>
<comment type="catalytic activity">
    <reaction evidence="23">
        <text>Preferential cleavage: (Ac)2-L-Lys-D-Ala-|-D-Ala. Also transpeptidation of peptidyl-alanyl moieties that are N-acyl substituents of D-alanine.</text>
        <dbReference type="EC" id="3.4.16.4"/>
    </reaction>
</comment>
<dbReference type="InterPro" id="IPR001460">
    <property type="entry name" value="PCN-bd_Tpept"/>
</dbReference>
<keyword evidence="14" id="KW-0378">Hydrolase</keyword>
<evidence type="ECO:0000256" key="22">
    <source>
        <dbReference type="ARBA" id="ARBA00023316"/>
    </source>
</evidence>
<evidence type="ECO:0000256" key="21">
    <source>
        <dbReference type="ARBA" id="ARBA00023268"/>
    </source>
</evidence>
<evidence type="ECO:0000256" key="18">
    <source>
        <dbReference type="ARBA" id="ARBA00022989"/>
    </source>
</evidence>
<comment type="catalytic activity">
    <reaction evidence="25">
        <text>[GlcNAc-(1-&gt;4)-Mur2Ac(oyl-L-Ala-gamma-D-Glu-L-Lys-D-Ala-D-Ala)](n)-di-trans,octa-cis-undecaprenyl diphosphate + beta-D-GlcNAc-(1-&gt;4)-Mur2Ac(oyl-L-Ala-gamma-D-Glu-L-Lys-D-Ala-D-Ala)-di-trans,octa-cis-undecaprenyl diphosphate = [GlcNAc-(1-&gt;4)-Mur2Ac(oyl-L-Ala-gamma-D-Glu-L-Lys-D-Ala-D-Ala)](n+1)-di-trans,octa-cis-undecaprenyl diphosphate + di-trans,octa-cis-undecaprenyl diphosphate + H(+)</text>
        <dbReference type="Rhea" id="RHEA:23708"/>
        <dbReference type="Rhea" id="RHEA-COMP:9602"/>
        <dbReference type="Rhea" id="RHEA-COMP:9603"/>
        <dbReference type="ChEBI" id="CHEBI:15378"/>
        <dbReference type="ChEBI" id="CHEBI:58405"/>
        <dbReference type="ChEBI" id="CHEBI:60033"/>
        <dbReference type="ChEBI" id="CHEBI:78435"/>
        <dbReference type="EC" id="2.4.99.28"/>
    </reaction>
</comment>
<reference evidence="31 32" key="1">
    <citation type="submission" date="2024-09" db="EMBL/GenBank/DDBJ databases">
        <authorList>
            <person name="Sun Q."/>
            <person name="Mori K."/>
        </authorList>
    </citation>
    <scope>NUCLEOTIDE SEQUENCE [LARGE SCALE GENOMIC DNA]</scope>
    <source>
        <strain evidence="31 32">TBRC 5777</strain>
    </source>
</reference>
<feature type="region of interest" description="Disordered" evidence="26">
    <location>
        <begin position="415"/>
        <end position="452"/>
    </location>
</feature>
<dbReference type="Proteomes" id="UP001589865">
    <property type="component" value="Unassembled WGS sequence"/>
</dbReference>
<feature type="compositionally biased region" description="Gly residues" evidence="26">
    <location>
        <begin position="825"/>
        <end position="836"/>
    </location>
</feature>
<evidence type="ECO:0000256" key="6">
    <source>
        <dbReference type="ARBA" id="ARBA00018638"/>
    </source>
</evidence>
<dbReference type="Gene3D" id="3.40.710.10">
    <property type="entry name" value="DD-peptidase/beta-lactamase superfamily"/>
    <property type="match status" value="2"/>
</dbReference>
<keyword evidence="9" id="KW-0121">Carboxypeptidase</keyword>
<keyword evidence="22" id="KW-0961">Cell wall biogenesis/degradation</keyword>
<name>A0ABV6JWJ4_9PROT</name>
<evidence type="ECO:0000256" key="26">
    <source>
        <dbReference type="SAM" id="MobiDB-lite"/>
    </source>
</evidence>
<dbReference type="Gene3D" id="1.10.3810.10">
    <property type="entry name" value="Biosynthetic peptidoglycan transglycosylase-like"/>
    <property type="match status" value="1"/>
</dbReference>
<gene>
    <name evidence="31" type="ORF">ACFFGY_10550</name>
</gene>
<keyword evidence="15" id="KW-0133">Cell shape</keyword>
<dbReference type="SUPFAM" id="SSF56601">
    <property type="entry name" value="beta-lactamase/transpeptidase-like"/>
    <property type="match status" value="1"/>
</dbReference>
<dbReference type="Pfam" id="PF00905">
    <property type="entry name" value="Transpeptidase"/>
    <property type="match status" value="1"/>
</dbReference>